<keyword evidence="7 12" id="KW-0067">ATP-binding</keyword>
<dbReference type="PROSITE" id="PS00675">
    <property type="entry name" value="SIGMA54_INTERACT_1"/>
    <property type="match status" value="1"/>
</dbReference>
<evidence type="ECO:0000256" key="8">
    <source>
        <dbReference type="ARBA" id="ARBA00022967"/>
    </source>
</evidence>
<keyword evidence="13" id="KW-1185">Reference proteome</keyword>
<evidence type="ECO:0000259" key="11">
    <source>
        <dbReference type="PROSITE" id="PS50893"/>
    </source>
</evidence>
<keyword evidence="5" id="KW-0677">Repeat</keyword>
<evidence type="ECO:0000256" key="9">
    <source>
        <dbReference type="ARBA" id="ARBA00023136"/>
    </source>
</evidence>
<dbReference type="InterPro" id="IPR050095">
    <property type="entry name" value="ECF_ABC_transporter_ATP-bd"/>
</dbReference>
<evidence type="ECO:0000256" key="2">
    <source>
        <dbReference type="ARBA" id="ARBA00005417"/>
    </source>
</evidence>
<dbReference type="GO" id="GO:0016887">
    <property type="term" value="F:ATP hydrolysis activity"/>
    <property type="evidence" value="ECO:0007669"/>
    <property type="project" value="InterPro"/>
</dbReference>
<dbReference type="GO" id="GO:0043190">
    <property type="term" value="C:ATP-binding cassette (ABC) transporter complex"/>
    <property type="evidence" value="ECO:0007669"/>
    <property type="project" value="TreeGrafter"/>
</dbReference>
<dbReference type="Proteomes" id="UP000501747">
    <property type="component" value="Chromosome"/>
</dbReference>
<dbReference type="InterPro" id="IPR017871">
    <property type="entry name" value="ABC_transporter-like_CS"/>
</dbReference>
<comment type="function">
    <text evidence="10">Probably part of an ABC transporter complex. Responsible for energy coupling to the transport system.</text>
</comment>
<dbReference type="InterPro" id="IPR003593">
    <property type="entry name" value="AAA+_ATPase"/>
</dbReference>
<keyword evidence="6" id="KW-0547">Nucleotide-binding</keyword>
<dbReference type="InterPro" id="IPR015856">
    <property type="entry name" value="ABC_transpr_CbiO/EcfA_su"/>
</dbReference>
<dbReference type="PROSITE" id="PS50893">
    <property type="entry name" value="ABC_TRANSPORTER_2"/>
    <property type="match status" value="2"/>
</dbReference>
<dbReference type="SMART" id="SM00382">
    <property type="entry name" value="AAA"/>
    <property type="match status" value="2"/>
</dbReference>
<evidence type="ECO:0000313" key="12">
    <source>
        <dbReference type="EMBL" id="QIL49594.1"/>
    </source>
</evidence>
<comment type="similarity">
    <text evidence="2">Belongs to the ABC transporter superfamily.</text>
</comment>
<keyword evidence="8" id="KW-1278">Translocase</keyword>
<accession>A0A6G8AX10</accession>
<dbReference type="PROSITE" id="PS00211">
    <property type="entry name" value="ABC_TRANSPORTER_1"/>
    <property type="match status" value="1"/>
</dbReference>
<dbReference type="GO" id="GO:0005524">
    <property type="term" value="F:ATP binding"/>
    <property type="evidence" value="ECO:0007669"/>
    <property type="project" value="UniProtKB-KW"/>
</dbReference>
<comment type="subcellular location">
    <subcellularLocation>
        <location evidence="1">Cell membrane</location>
        <topology evidence="1">Peripheral membrane protein</topology>
    </subcellularLocation>
</comment>
<keyword evidence="3" id="KW-0813">Transport</keyword>
<reference evidence="12 13" key="1">
    <citation type="submission" date="2020-03" db="EMBL/GenBank/DDBJ databases">
        <title>Vagococcus sp. nov., isolated from beetles.</title>
        <authorList>
            <person name="Hyun D.-W."/>
            <person name="Bae J.-W."/>
        </authorList>
    </citation>
    <scope>NUCLEOTIDE SEQUENCE [LARGE SCALE GENOMIC DNA]</scope>
    <source>
        <strain evidence="12 13">HDW17B</strain>
    </source>
</reference>
<feature type="domain" description="ABC transporter" evidence="11">
    <location>
        <begin position="263"/>
        <end position="471"/>
    </location>
</feature>
<dbReference type="InterPro" id="IPR027417">
    <property type="entry name" value="P-loop_NTPase"/>
</dbReference>
<dbReference type="InterPro" id="IPR003439">
    <property type="entry name" value="ABC_transporter-like_ATP-bd"/>
</dbReference>
<dbReference type="PANTHER" id="PTHR43553">
    <property type="entry name" value="HEAVY METAL TRANSPORTER"/>
    <property type="match status" value="1"/>
</dbReference>
<keyword evidence="4" id="KW-1003">Cell membrane</keyword>
<evidence type="ECO:0000256" key="5">
    <source>
        <dbReference type="ARBA" id="ARBA00022737"/>
    </source>
</evidence>
<dbReference type="EMBL" id="CP049887">
    <property type="protein sequence ID" value="QIL49594.1"/>
    <property type="molecule type" value="Genomic_DNA"/>
</dbReference>
<evidence type="ECO:0000313" key="13">
    <source>
        <dbReference type="Proteomes" id="UP000501747"/>
    </source>
</evidence>
<evidence type="ECO:0000256" key="4">
    <source>
        <dbReference type="ARBA" id="ARBA00022475"/>
    </source>
</evidence>
<protein>
    <submittedName>
        <fullName evidence="12">ABC transporter ATP-binding protein</fullName>
    </submittedName>
</protein>
<dbReference type="PANTHER" id="PTHR43553:SF23">
    <property type="entry name" value="ABC TRANSPORTER ATP-BINDING COMPONENT"/>
    <property type="match status" value="1"/>
</dbReference>
<dbReference type="AlphaFoldDB" id="A0A6G8AX10"/>
<sequence length="471" mass="53383">MIRLNKVSLSYEEENILKELDLEINDGECVVICGESGSGKSSLIRVLNGLIPELYEGQIEGEGVVLKQTLPIENFNAFVKNIGVVFQNPKTQFFMNDVYSELAFSMENYGFERAEMIEQVDQISGKFDLKKYWSRTMFQLSGGQKQRIAFASACMMAHKLFLLDEPSSNLDEKNIQILTESIQWLKENKQTVLVAEHRLYYLLPVVDRFILVKDGEITGNFTKDEFLEKSLSELNALGLRSLEETKLSISRTSEVVSSDHNILSCEKITFGYKKKTTDLEIDKLNFDSNEVTGIIGENGSGKTTLSHILTGLLKANSGKIIYNNKEQSAKELIKKSFLVMQDVNLQLFFENVEKEITAKAKRMEIFDEVVTILDLNHLLDRHPQTLSGGEKQRVAIASAILSGKEIIIMDEPTSGLDLKHMKEVSLVIEKMRQFNMLLIIISHDKEFINLTCQRVVELQEGRIVSDSNQDV</sequence>
<dbReference type="Pfam" id="PF00005">
    <property type="entry name" value="ABC_tran"/>
    <property type="match status" value="2"/>
</dbReference>
<name>A0A6G8AX10_9ENTE</name>
<dbReference type="KEGG" id="vhy:G7082_14340"/>
<proteinExistence type="inferred from homology"/>
<evidence type="ECO:0000256" key="7">
    <source>
        <dbReference type="ARBA" id="ARBA00022840"/>
    </source>
</evidence>
<dbReference type="RefSeq" id="WP_166035879.1">
    <property type="nucleotide sequence ID" value="NZ_CP049887.1"/>
</dbReference>
<keyword evidence="9" id="KW-0472">Membrane</keyword>
<dbReference type="InterPro" id="IPR025662">
    <property type="entry name" value="Sigma_54_int_dom_ATP-bd_1"/>
</dbReference>
<evidence type="ECO:0000256" key="6">
    <source>
        <dbReference type="ARBA" id="ARBA00022741"/>
    </source>
</evidence>
<evidence type="ECO:0000256" key="10">
    <source>
        <dbReference type="ARBA" id="ARBA00025157"/>
    </source>
</evidence>
<dbReference type="CDD" id="cd03225">
    <property type="entry name" value="ABC_cobalt_CbiO_domain1"/>
    <property type="match status" value="1"/>
</dbReference>
<organism evidence="12 13">
    <name type="scientific">Vagococcus hydrophili</name>
    <dbReference type="NCBI Taxonomy" id="2714947"/>
    <lineage>
        <taxon>Bacteria</taxon>
        <taxon>Bacillati</taxon>
        <taxon>Bacillota</taxon>
        <taxon>Bacilli</taxon>
        <taxon>Lactobacillales</taxon>
        <taxon>Enterococcaceae</taxon>
        <taxon>Vagococcus</taxon>
    </lineage>
</organism>
<dbReference type="GO" id="GO:0042626">
    <property type="term" value="F:ATPase-coupled transmembrane transporter activity"/>
    <property type="evidence" value="ECO:0007669"/>
    <property type="project" value="TreeGrafter"/>
</dbReference>
<gene>
    <name evidence="12" type="ORF">G7082_14340</name>
</gene>
<evidence type="ECO:0000256" key="1">
    <source>
        <dbReference type="ARBA" id="ARBA00004202"/>
    </source>
</evidence>
<feature type="domain" description="ABC transporter" evidence="11">
    <location>
        <begin position="2"/>
        <end position="239"/>
    </location>
</feature>
<dbReference type="Gene3D" id="3.40.50.300">
    <property type="entry name" value="P-loop containing nucleotide triphosphate hydrolases"/>
    <property type="match status" value="2"/>
</dbReference>
<dbReference type="SUPFAM" id="SSF52540">
    <property type="entry name" value="P-loop containing nucleoside triphosphate hydrolases"/>
    <property type="match status" value="2"/>
</dbReference>
<evidence type="ECO:0000256" key="3">
    <source>
        <dbReference type="ARBA" id="ARBA00022448"/>
    </source>
</evidence>